<keyword evidence="8" id="KW-0472">Membrane</keyword>
<name>A0A368FSV7_ANCCA</name>
<evidence type="ECO:0000256" key="8">
    <source>
        <dbReference type="ARBA" id="ARBA00023136"/>
    </source>
</evidence>
<dbReference type="GO" id="GO:0005795">
    <property type="term" value="C:Golgi stack"/>
    <property type="evidence" value="ECO:0007669"/>
    <property type="project" value="TreeGrafter"/>
</dbReference>
<dbReference type="InterPro" id="IPR006953">
    <property type="entry name" value="Vesicle_Uso1_P115_head"/>
</dbReference>
<dbReference type="EMBL" id="JOJR01000681">
    <property type="protein sequence ID" value="RCN35266.1"/>
    <property type="molecule type" value="Genomic_DNA"/>
</dbReference>
<dbReference type="InterPro" id="IPR024095">
    <property type="entry name" value="Vesicle_P115"/>
</dbReference>
<dbReference type="Pfam" id="PF18770">
    <property type="entry name" value="Arm_vescicular"/>
    <property type="match status" value="1"/>
</dbReference>
<dbReference type="OrthoDB" id="198977at2759"/>
<dbReference type="GO" id="GO:0012507">
    <property type="term" value="C:ER to Golgi transport vesicle membrane"/>
    <property type="evidence" value="ECO:0007669"/>
    <property type="project" value="TreeGrafter"/>
</dbReference>
<sequence length="804" mass="90939">MAYFRSFFGGGGVESEEEDGAEIVEKMVERAETCTALEDRRDALRALRSMAKKLRLAVGTMGLNVYMEVLEKERSNQELTAITLEILVAVLSSDDDNTDDDELGERLAEVMLKKPVFIPSLLAAIDDYDITVRRVGIQLLTSLLRHRGPEVQAAVMAQPTGVPHLVDIVHDRREVVRNEAVLMLCELSRSNSQIQQLLAYENAFVHLLDIIDTEPLDSIIIEDCLFVILNLLRKNAMNQQLFRENNLISRLGVVLNTFLYGNEEDEPDNGEWVKQRTANIIFLLQVIRSLVSPDNSVTNTHAAQKALHQTKMLAELCRVLLSEMGLPVEVLTETVIAVAEAIRGNYTNQEYFASTSLITNENVNRSSLVVLLISMTAEKQPFKMRCAVFYCFLSYLHDNEFGKTKVIETLLPASQPETTLSTGSLICQAITSGESVQCWFGCVSLLYCLLDVEHLSEQLLRVQLSTTIDHPPISLLKHISNLLVSMGNRRVQMRAGVLMLLSTWLNNCPAAVAGFIENEDNLHYLTTQILDDCGEGTESEQQVLKGQLLKMLRPTGEFNGTASNDSIIQSFKDLIKRQDEEIAILKQEAKRSAAQIEQLKQAFVASRRNYGIKRLLQSDKTELQRELEELKKKLEESRAVSAQNESIQLQMQEMYRVNEQWRAEAGKYKQWAEQWQQYQLAQLPNPTEAAVTYLQQQVQQLEQQLAYGYQAFEEHSKSTVKYASECAEWKAKAEAAEAQLAAKKEESKNEKALENGEEGQSELALLKSEQEDLLVLLADQHNKITQYRNRLRELKQVVTDDEDD</sequence>
<accession>A0A368FSV7</accession>
<dbReference type="InterPro" id="IPR016024">
    <property type="entry name" value="ARM-type_fold"/>
</dbReference>
<keyword evidence="13" id="KW-1185">Reference proteome</keyword>
<dbReference type="InterPro" id="IPR006955">
    <property type="entry name" value="Uso1_p115_C"/>
</dbReference>
<evidence type="ECO:0000259" key="11">
    <source>
        <dbReference type="Pfam" id="PF04871"/>
    </source>
</evidence>
<dbReference type="SUPFAM" id="SSF48371">
    <property type="entry name" value="ARM repeat"/>
    <property type="match status" value="2"/>
</dbReference>
<reference evidence="12 13" key="1">
    <citation type="submission" date="2014-10" db="EMBL/GenBank/DDBJ databases">
        <title>Draft genome of the hookworm Ancylostoma caninum.</title>
        <authorList>
            <person name="Mitreva M."/>
        </authorList>
    </citation>
    <scope>NUCLEOTIDE SEQUENCE [LARGE SCALE GENOMIC DNA]</scope>
    <source>
        <strain evidence="12 13">Baltimore</strain>
    </source>
</reference>
<feature type="domain" description="Uso1/p115-like vesicle tethering protein C-terminal" evidence="11">
    <location>
        <begin position="688"/>
        <end position="804"/>
    </location>
</feature>
<dbReference type="GO" id="GO:0006886">
    <property type="term" value="P:intracellular protein transport"/>
    <property type="evidence" value="ECO:0007669"/>
    <property type="project" value="InterPro"/>
</dbReference>
<dbReference type="GO" id="GO:0005783">
    <property type="term" value="C:endoplasmic reticulum"/>
    <property type="evidence" value="ECO:0007669"/>
    <property type="project" value="TreeGrafter"/>
</dbReference>
<keyword evidence="6" id="KW-0333">Golgi apparatus</keyword>
<dbReference type="InterPro" id="IPR011989">
    <property type="entry name" value="ARM-like"/>
</dbReference>
<evidence type="ECO:0000256" key="1">
    <source>
        <dbReference type="ARBA" id="ARBA00004184"/>
    </source>
</evidence>
<dbReference type="GO" id="GO:0045056">
    <property type="term" value="P:transcytosis"/>
    <property type="evidence" value="ECO:0007669"/>
    <property type="project" value="TreeGrafter"/>
</dbReference>
<evidence type="ECO:0000313" key="12">
    <source>
        <dbReference type="EMBL" id="RCN35266.1"/>
    </source>
</evidence>
<organism evidence="12 13">
    <name type="scientific">Ancylostoma caninum</name>
    <name type="common">Dog hookworm</name>
    <dbReference type="NCBI Taxonomy" id="29170"/>
    <lineage>
        <taxon>Eukaryota</taxon>
        <taxon>Metazoa</taxon>
        <taxon>Ecdysozoa</taxon>
        <taxon>Nematoda</taxon>
        <taxon>Chromadorea</taxon>
        <taxon>Rhabditida</taxon>
        <taxon>Rhabditina</taxon>
        <taxon>Rhabditomorpha</taxon>
        <taxon>Strongyloidea</taxon>
        <taxon>Ancylostomatidae</taxon>
        <taxon>Ancylostomatinae</taxon>
        <taxon>Ancylostoma</taxon>
    </lineage>
</organism>
<evidence type="ECO:0000256" key="4">
    <source>
        <dbReference type="ARBA" id="ARBA00022490"/>
    </source>
</evidence>
<feature type="domain" description="Vesicle tethering protein Uso1/P115-like head" evidence="10">
    <location>
        <begin position="345"/>
        <end position="552"/>
    </location>
</feature>
<evidence type="ECO:0000313" key="13">
    <source>
        <dbReference type="Proteomes" id="UP000252519"/>
    </source>
</evidence>
<dbReference type="Pfam" id="PF04869">
    <property type="entry name" value="Uso1_p115_head"/>
    <property type="match status" value="1"/>
</dbReference>
<proteinExistence type="predicted"/>
<protein>
    <recommendedName>
        <fullName evidence="14">Uso1 / p115 like vesicle tethering protein, head region</fullName>
    </recommendedName>
</protein>
<keyword evidence="7 9" id="KW-0175">Coiled coil</keyword>
<dbReference type="STRING" id="29170.A0A368FSV7"/>
<dbReference type="GO" id="GO:0006888">
    <property type="term" value="P:endoplasmic reticulum to Golgi vesicle-mediated transport"/>
    <property type="evidence" value="ECO:0007669"/>
    <property type="project" value="TreeGrafter"/>
</dbReference>
<evidence type="ECO:0008006" key="14">
    <source>
        <dbReference type="Google" id="ProtNLM"/>
    </source>
</evidence>
<comment type="subcellular location">
    <subcellularLocation>
        <location evidence="2">Cytoplasm</location>
    </subcellularLocation>
    <subcellularLocation>
        <location evidence="1">Endomembrane system</location>
        <topology evidence="1">Peripheral membrane protein</topology>
    </subcellularLocation>
    <subcellularLocation>
        <location evidence="3">Golgi apparatus</location>
    </subcellularLocation>
</comment>
<evidence type="ECO:0000256" key="2">
    <source>
        <dbReference type="ARBA" id="ARBA00004496"/>
    </source>
</evidence>
<dbReference type="Proteomes" id="UP000252519">
    <property type="component" value="Unassembled WGS sequence"/>
</dbReference>
<dbReference type="InterPro" id="IPR041209">
    <property type="entry name" value="P115_Arm_rpt"/>
</dbReference>
<dbReference type="PANTHER" id="PTHR10013">
    <property type="entry name" value="GENERAL VESICULAR TRANSPORT FACTOR P115"/>
    <property type="match status" value="1"/>
</dbReference>
<dbReference type="GO" id="GO:0000139">
    <property type="term" value="C:Golgi membrane"/>
    <property type="evidence" value="ECO:0007669"/>
    <property type="project" value="InterPro"/>
</dbReference>
<evidence type="ECO:0000256" key="7">
    <source>
        <dbReference type="ARBA" id="ARBA00023054"/>
    </source>
</evidence>
<evidence type="ECO:0000256" key="3">
    <source>
        <dbReference type="ARBA" id="ARBA00004555"/>
    </source>
</evidence>
<dbReference type="GO" id="GO:0048211">
    <property type="term" value="P:Golgi vesicle docking"/>
    <property type="evidence" value="ECO:0007669"/>
    <property type="project" value="TreeGrafter"/>
</dbReference>
<dbReference type="PANTHER" id="PTHR10013:SF0">
    <property type="entry name" value="GENERAL VESICULAR TRANSPORT FACTOR P115"/>
    <property type="match status" value="1"/>
</dbReference>
<dbReference type="GO" id="GO:0048280">
    <property type="term" value="P:vesicle fusion with Golgi apparatus"/>
    <property type="evidence" value="ECO:0007669"/>
    <property type="project" value="InterPro"/>
</dbReference>
<comment type="caution">
    <text evidence="12">The sequence shown here is derived from an EMBL/GenBank/DDBJ whole genome shotgun (WGS) entry which is preliminary data.</text>
</comment>
<evidence type="ECO:0000259" key="10">
    <source>
        <dbReference type="Pfam" id="PF04869"/>
    </source>
</evidence>
<gene>
    <name evidence="12" type="ORF">ANCCAN_18862</name>
</gene>
<evidence type="ECO:0000256" key="5">
    <source>
        <dbReference type="ARBA" id="ARBA00022737"/>
    </source>
</evidence>
<feature type="coiled-coil region" evidence="9">
    <location>
        <begin position="726"/>
        <end position="804"/>
    </location>
</feature>
<dbReference type="AlphaFoldDB" id="A0A368FSV7"/>
<feature type="coiled-coil region" evidence="9">
    <location>
        <begin position="568"/>
        <end position="640"/>
    </location>
</feature>
<evidence type="ECO:0000256" key="6">
    <source>
        <dbReference type="ARBA" id="ARBA00023034"/>
    </source>
</evidence>
<keyword evidence="5" id="KW-0677">Repeat</keyword>
<keyword evidence="4" id="KW-0963">Cytoplasm</keyword>
<dbReference type="Pfam" id="PF04871">
    <property type="entry name" value="Uso1_p115_C"/>
    <property type="match status" value="1"/>
</dbReference>
<dbReference type="Gene3D" id="1.25.10.10">
    <property type="entry name" value="Leucine-rich Repeat Variant"/>
    <property type="match status" value="1"/>
</dbReference>
<evidence type="ECO:0000256" key="9">
    <source>
        <dbReference type="SAM" id="Coils"/>
    </source>
</evidence>